<keyword evidence="1" id="KW-0175">Coiled coil</keyword>
<evidence type="ECO:0000313" key="3">
    <source>
        <dbReference type="Proteomes" id="UP000319897"/>
    </source>
</evidence>
<comment type="caution">
    <text evidence="2">The sequence shown here is derived from an EMBL/GenBank/DDBJ whole genome shotgun (WGS) entry which is preliminary data.</text>
</comment>
<dbReference type="OrthoDB" id="7391494at2"/>
<feature type="coiled-coil region" evidence="1">
    <location>
        <begin position="48"/>
        <end position="82"/>
    </location>
</feature>
<dbReference type="RefSeq" id="WP_140927045.1">
    <property type="nucleotide sequence ID" value="NZ_VFSU01000011.1"/>
</dbReference>
<gene>
    <name evidence="2" type="ORF">FJQ54_03945</name>
</gene>
<sequence>MMEFLTSPAFALIGIAGVVGWVVTTWLRVKHGYPLEGGWGQEIKPVHSNETTERLRLLTSENAQLQAELGAIKDRLHTLERIATDEGRRLSREIDDLRH</sequence>
<name>A0A501XTU1_9SPHN</name>
<dbReference type="Proteomes" id="UP000319897">
    <property type="component" value="Unassembled WGS sequence"/>
</dbReference>
<reference evidence="2 3" key="1">
    <citation type="submission" date="2019-06" db="EMBL/GenBank/DDBJ databases">
        <authorList>
            <person name="Lee I."/>
            <person name="Jang G.I."/>
            <person name="Hwang C.Y."/>
        </authorList>
    </citation>
    <scope>NUCLEOTIDE SEQUENCE [LARGE SCALE GENOMIC DNA]</scope>
    <source>
        <strain evidence="2 3">PAMC 28131</strain>
    </source>
</reference>
<dbReference type="EMBL" id="VFSU01000011">
    <property type="protein sequence ID" value="TPE63996.1"/>
    <property type="molecule type" value="Genomic_DNA"/>
</dbReference>
<dbReference type="AlphaFoldDB" id="A0A501XTU1"/>
<protein>
    <submittedName>
        <fullName evidence="2">Uncharacterized protein</fullName>
    </submittedName>
</protein>
<proteinExistence type="predicted"/>
<accession>A0A501XTU1</accession>
<organism evidence="2 3">
    <name type="scientific">Sandaracinobacter neustonicus</name>
    <dbReference type="NCBI Taxonomy" id="1715348"/>
    <lineage>
        <taxon>Bacteria</taxon>
        <taxon>Pseudomonadati</taxon>
        <taxon>Pseudomonadota</taxon>
        <taxon>Alphaproteobacteria</taxon>
        <taxon>Sphingomonadales</taxon>
        <taxon>Sphingosinicellaceae</taxon>
        <taxon>Sandaracinobacter</taxon>
    </lineage>
</organism>
<evidence type="ECO:0000256" key="1">
    <source>
        <dbReference type="SAM" id="Coils"/>
    </source>
</evidence>
<keyword evidence="3" id="KW-1185">Reference proteome</keyword>
<evidence type="ECO:0000313" key="2">
    <source>
        <dbReference type="EMBL" id="TPE63996.1"/>
    </source>
</evidence>